<proteinExistence type="predicted"/>
<dbReference type="RefSeq" id="WP_318596683.1">
    <property type="nucleotide sequence ID" value="NZ_JAWSTH010000016.1"/>
</dbReference>
<dbReference type="EMBL" id="JAWSTH010000016">
    <property type="protein sequence ID" value="MDW5594413.1"/>
    <property type="molecule type" value="Genomic_DNA"/>
</dbReference>
<evidence type="ECO:0000313" key="1">
    <source>
        <dbReference type="EMBL" id="MDW5594413.1"/>
    </source>
</evidence>
<protein>
    <submittedName>
        <fullName evidence="1">Uncharacterized protein</fullName>
    </submittedName>
</protein>
<gene>
    <name evidence="1" type="ORF">R7226_08700</name>
</gene>
<accession>A0ABU4HM77</accession>
<dbReference type="Proteomes" id="UP001284601">
    <property type="component" value="Unassembled WGS sequence"/>
</dbReference>
<comment type="caution">
    <text evidence="1">The sequence shown here is derived from an EMBL/GenBank/DDBJ whole genome shotgun (WGS) entry which is preliminary data.</text>
</comment>
<sequence length="154" mass="16426">MAEQRVEAPTGAWAQRYDRAAGELLDDRVVAAAQFMRPRGWRAFGHALSDGPVGLVQRACGRPRSVRLPQAVLVAVTGERVHLLKARTEPGHGPVPHPTSMLAAWERAAIDIDAAPADGGTRLTIAPEQGPSVELYGPPDVLTERVVEALAKTG</sequence>
<organism evidence="1 2">
    <name type="scientific">Conexibacter stalactiti</name>
    <dbReference type="NCBI Taxonomy" id="1940611"/>
    <lineage>
        <taxon>Bacteria</taxon>
        <taxon>Bacillati</taxon>
        <taxon>Actinomycetota</taxon>
        <taxon>Thermoleophilia</taxon>
        <taxon>Solirubrobacterales</taxon>
        <taxon>Conexibacteraceae</taxon>
        <taxon>Conexibacter</taxon>
    </lineage>
</organism>
<evidence type="ECO:0000313" key="2">
    <source>
        <dbReference type="Proteomes" id="UP001284601"/>
    </source>
</evidence>
<keyword evidence="2" id="KW-1185">Reference proteome</keyword>
<reference evidence="2" key="1">
    <citation type="submission" date="2023-07" db="EMBL/GenBank/DDBJ databases">
        <title>Conexibacter stalactiti sp. nov., isolated from stalactites in a lava cave and emended description of the genus Conexibacter.</title>
        <authorList>
            <person name="Lee S.D."/>
        </authorList>
    </citation>
    <scope>NUCLEOTIDE SEQUENCE [LARGE SCALE GENOMIC DNA]</scope>
    <source>
        <strain evidence="2">KCTC 39840</strain>
    </source>
</reference>
<reference evidence="1 2" key="2">
    <citation type="submission" date="2023-10" db="EMBL/GenBank/DDBJ databases">
        <authorList>
            <person name="Han X.F."/>
        </authorList>
    </citation>
    <scope>NUCLEOTIDE SEQUENCE [LARGE SCALE GENOMIC DNA]</scope>
    <source>
        <strain evidence="1 2">KCTC 39840</strain>
    </source>
</reference>
<name>A0ABU4HM77_9ACTN</name>